<comment type="caution">
    <text evidence="10">The sequence shown here is derived from an EMBL/GenBank/DDBJ whole genome shotgun (WGS) entry which is preliminary data.</text>
</comment>
<feature type="domain" description="Putative ER transporter 6TM N-terminal" evidence="8">
    <location>
        <begin position="48"/>
        <end position="485"/>
    </location>
</feature>
<feature type="compositionally biased region" description="Basic and acidic residues" evidence="5">
    <location>
        <begin position="588"/>
        <end position="599"/>
    </location>
</feature>
<dbReference type="Pfam" id="PF10334">
    <property type="entry name" value="BRE4"/>
    <property type="match status" value="1"/>
</dbReference>
<evidence type="ECO:0000256" key="4">
    <source>
        <dbReference type="ARBA" id="ARBA00023136"/>
    </source>
</evidence>
<feature type="transmembrane region" description="Helical" evidence="6">
    <location>
        <begin position="708"/>
        <end position="726"/>
    </location>
</feature>
<feature type="transmembrane region" description="Helical" evidence="6">
    <location>
        <begin position="198"/>
        <end position="217"/>
    </location>
</feature>
<dbReference type="InterPro" id="IPR018820">
    <property type="entry name" value="BRE4-related_DUF2421"/>
</dbReference>
<keyword evidence="3 6" id="KW-1133">Transmembrane helix</keyword>
<name>A0AAD7K2A4_9AGAR</name>
<feature type="region of interest" description="Disordered" evidence="5">
    <location>
        <begin position="1"/>
        <end position="23"/>
    </location>
</feature>
<evidence type="ECO:0000313" key="11">
    <source>
        <dbReference type="Proteomes" id="UP001215598"/>
    </source>
</evidence>
<gene>
    <name evidence="10" type="ORF">B0H16DRAFT_1713170</name>
</gene>
<feature type="transmembrane region" description="Helical" evidence="6">
    <location>
        <begin position="675"/>
        <end position="696"/>
    </location>
</feature>
<feature type="transmembrane region" description="Helical" evidence="6">
    <location>
        <begin position="772"/>
        <end position="791"/>
    </location>
</feature>
<evidence type="ECO:0008006" key="12">
    <source>
        <dbReference type="Google" id="ProtNLM"/>
    </source>
</evidence>
<feature type="domain" description="DUF2421" evidence="7">
    <location>
        <begin position="791"/>
        <end position="1019"/>
    </location>
</feature>
<evidence type="ECO:0000259" key="7">
    <source>
        <dbReference type="Pfam" id="PF10334"/>
    </source>
</evidence>
<keyword evidence="11" id="KW-1185">Reference proteome</keyword>
<dbReference type="InterPro" id="IPR018823">
    <property type="entry name" value="ArAE_2_N"/>
</dbReference>
<keyword evidence="2 6" id="KW-0812">Transmembrane</keyword>
<evidence type="ECO:0000313" key="10">
    <source>
        <dbReference type="EMBL" id="KAJ7775586.1"/>
    </source>
</evidence>
<dbReference type="EMBL" id="JARKIB010000010">
    <property type="protein sequence ID" value="KAJ7775586.1"/>
    <property type="molecule type" value="Genomic_DNA"/>
</dbReference>
<feature type="transmembrane region" description="Helical" evidence="6">
    <location>
        <begin position="173"/>
        <end position="192"/>
    </location>
</feature>
<dbReference type="AlphaFoldDB" id="A0AAD7K2A4"/>
<comment type="subcellular location">
    <subcellularLocation>
        <location evidence="1">Membrane</location>
        <topology evidence="1">Multi-pass membrane protein</topology>
    </subcellularLocation>
</comment>
<feature type="region of interest" description="Disordered" evidence="5">
    <location>
        <begin position="578"/>
        <end position="601"/>
    </location>
</feature>
<evidence type="ECO:0000256" key="2">
    <source>
        <dbReference type="ARBA" id="ARBA00022692"/>
    </source>
</evidence>
<evidence type="ECO:0000256" key="1">
    <source>
        <dbReference type="ARBA" id="ARBA00004141"/>
    </source>
</evidence>
<accession>A0AAD7K2A4</accession>
<dbReference type="Pfam" id="PF13515">
    <property type="entry name" value="FUSC_2"/>
    <property type="match status" value="1"/>
</dbReference>
<dbReference type="GO" id="GO:0016020">
    <property type="term" value="C:membrane"/>
    <property type="evidence" value="ECO:0007669"/>
    <property type="project" value="UniProtKB-SubCell"/>
</dbReference>
<evidence type="ECO:0000259" key="8">
    <source>
        <dbReference type="Pfam" id="PF10337"/>
    </source>
</evidence>
<dbReference type="Proteomes" id="UP001215598">
    <property type="component" value="Unassembled WGS sequence"/>
</dbReference>
<evidence type="ECO:0000256" key="3">
    <source>
        <dbReference type="ARBA" id="ARBA00022989"/>
    </source>
</evidence>
<evidence type="ECO:0000256" key="6">
    <source>
        <dbReference type="SAM" id="Phobius"/>
    </source>
</evidence>
<feature type="transmembrane region" description="Helical" evidence="6">
    <location>
        <begin position="48"/>
        <end position="67"/>
    </location>
</feature>
<feature type="transmembrane region" description="Helical" evidence="6">
    <location>
        <begin position="224"/>
        <end position="247"/>
    </location>
</feature>
<feature type="transmembrane region" description="Helical" evidence="6">
    <location>
        <begin position="631"/>
        <end position="654"/>
    </location>
</feature>
<feature type="transmembrane region" description="Helical" evidence="6">
    <location>
        <begin position="733"/>
        <end position="752"/>
    </location>
</feature>
<dbReference type="Pfam" id="PF10337">
    <property type="entry name" value="ArAE_2_N"/>
    <property type="match status" value="1"/>
</dbReference>
<feature type="domain" description="Integral membrane bound transporter" evidence="9">
    <location>
        <begin position="648"/>
        <end position="786"/>
    </location>
</feature>
<evidence type="ECO:0000259" key="9">
    <source>
        <dbReference type="Pfam" id="PF13515"/>
    </source>
</evidence>
<proteinExistence type="predicted"/>
<organism evidence="10 11">
    <name type="scientific">Mycena metata</name>
    <dbReference type="NCBI Taxonomy" id="1033252"/>
    <lineage>
        <taxon>Eukaryota</taxon>
        <taxon>Fungi</taxon>
        <taxon>Dikarya</taxon>
        <taxon>Basidiomycota</taxon>
        <taxon>Agaricomycotina</taxon>
        <taxon>Agaricomycetes</taxon>
        <taxon>Agaricomycetidae</taxon>
        <taxon>Agaricales</taxon>
        <taxon>Marasmiineae</taxon>
        <taxon>Mycenaceae</taxon>
        <taxon>Mycena</taxon>
    </lineage>
</organism>
<evidence type="ECO:0000256" key="5">
    <source>
        <dbReference type="SAM" id="MobiDB-lite"/>
    </source>
</evidence>
<feature type="transmembrane region" description="Helical" evidence="6">
    <location>
        <begin position="99"/>
        <end position="119"/>
    </location>
</feature>
<feature type="transmembrane region" description="Helical" evidence="6">
    <location>
        <begin position="803"/>
        <end position="823"/>
    </location>
</feature>
<dbReference type="PANTHER" id="PTHR37994:SF3">
    <property type="entry name" value="ER TRANSPORTER 6TM N-TERMINAL DOMAIN-CONTAINING PROTEIN"/>
    <property type="match status" value="1"/>
</dbReference>
<dbReference type="InterPro" id="IPR049453">
    <property type="entry name" value="Memb_transporter_dom"/>
</dbReference>
<dbReference type="PANTHER" id="PTHR37994">
    <property type="entry name" value="ARAE_2_N DOMAIN-CONTAINING PROTEIN-RELATED"/>
    <property type="match status" value="1"/>
</dbReference>
<reference evidence="10" key="1">
    <citation type="submission" date="2023-03" db="EMBL/GenBank/DDBJ databases">
        <title>Massive genome expansion in bonnet fungi (Mycena s.s.) driven by repeated elements and novel gene families across ecological guilds.</title>
        <authorList>
            <consortium name="Lawrence Berkeley National Laboratory"/>
            <person name="Harder C.B."/>
            <person name="Miyauchi S."/>
            <person name="Viragh M."/>
            <person name="Kuo A."/>
            <person name="Thoen E."/>
            <person name="Andreopoulos B."/>
            <person name="Lu D."/>
            <person name="Skrede I."/>
            <person name="Drula E."/>
            <person name="Henrissat B."/>
            <person name="Morin E."/>
            <person name="Kohler A."/>
            <person name="Barry K."/>
            <person name="LaButti K."/>
            <person name="Morin E."/>
            <person name="Salamov A."/>
            <person name="Lipzen A."/>
            <person name="Mereny Z."/>
            <person name="Hegedus B."/>
            <person name="Baldrian P."/>
            <person name="Stursova M."/>
            <person name="Weitz H."/>
            <person name="Taylor A."/>
            <person name="Grigoriev I.V."/>
            <person name="Nagy L.G."/>
            <person name="Martin F."/>
            <person name="Kauserud H."/>
        </authorList>
    </citation>
    <scope>NUCLEOTIDE SEQUENCE</scope>
    <source>
        <strain evidence="10">CBHHK182m</strain>
    </source>
</reference>
<sequence length="1039" mass="113664">MAELEPKASPGIESTLESRQPSVQKPASHSVLSLFPLWVSGPLKSPQAWKVLLRCWIAVFASFVILLPNASLRTVGTTSFFALLTSLFLPPYLPVQFTFFLLSTLMLGLLAGWGIGIGAMRAANAVRNQAHIAAVAQQIEASIKANPVFQANPALAQTTAVFAGLFLDIRATAVYGGFLAIGAFIFGLIRAYAPKLLFMSIFGTIAVDIFCSIGPLFPTKRYTLLNSTAISVGCYMGIAVLTTVFVFPETMSHAMMNKLVQQLARVQKMLEMQDDVFAAPPEALVPTAPLIVQFRALRTLVITTQQQVASSSGFLSLEFSWGKWNGDDVRSLEDPTVTLITRVSSLLNFDRLAGTSLLGPLSDLPPSSTSVASTAHTTPAGLADTRWHETHLLRTIHTQNIALEAQHSVRPAHVFPLLDTATRDLRFAIINALTAVRGGIANANGARWRRNAARDAESAQKLDEAGVGLAEAVREFKAERRLELLAPFLPLLDAAAAASTKINDSEKSPLGLRSLFVSYVFVSNIISIAEAVEQLLGAVQAISEKRRRARLWAPTSLRAVWKVVSARGDRVDAAFGEDTSPPVGDLGGGEREYRRDPDSRPPTNALQKVMHLLHHGYLWTSTPEAIFTFKYVFISIALWLPAVFVRSAHFYYFEKGIWALIMAQTTLNITAGDQIWNYITRLGGTLVGLVLGLIAWYAGNGSGTGNRYGAAAAFGVFVFPLIFLRIFAPERYLAGNVMCCATFALVVGYSWIDGHTVQFATPGIGWSVAWKRWALVVTGCAASFVVMMLPPTSGRKAVRTRNARSIAALSNFYGFLISTWIGAREEDAQLKPGVAPPAWTGEFRAQLMALAEEMTTIRELTNLARWEGSIRGKWPAEEYTKLVDVQIDMITSLGALGTSLGHLETGWRVMFLHNSKVLNPNFIADVMAVFSLISQSLRTGEPMHQVIPMNLLDRLFYHDAHGHARTPLVPPEGSNGQPVDVEGIKSVSYMYYASSIVAVYQLLRSLDELHVITKDLCGEIPLRGFLGWREEYDRTHAPV</sequence>
<keyword evidence="4 6" id="KW-0472">Membrane</keyword>
<protein>
    <recommendedName>
        <fullName evidence="12">ER transporter 6TM N-terminal domain-containing protein</fullName>
    </recommendedName>
</protein>